<name>A0A3L7J8Q2_9HYPH</name>
<keyword evidence="4" id="KW-0574">Periplasm</keyword>
<dbReference type="GO" id="GO:0042597">
    <property type="term" value="C:periplasmic space"/>
    <property type="evidence" value="ECO:0007669"/>
    <property type="project" value="UniProtKB-SubCell"/>
</dbReference>
<keyword evidence="5" id="KW-0732">Signal</keyword>
<dbReference type="AlphaFoldDB" id="A0A3L7J8Q2"/>
<evidence type="ECO:0000256" key="4">
    <source>
        <dbReference type="ARBA" id="ARBA00022764"/>
    </source>
</evidence>
<sequence length="439" mass="48417">MVYLDGALWRHQRSRETAMNKLLTATALSAMLASGAAFAQDKTAVTFLHKYPEPESMEFFQAAVAAYEESHPDIDIQMEAVADEPYKDKIRVLMASDQVPDIFFSWSGEFGRKFARDGRTYDLTDALKGSEWEGRFSEAALDPLRFEGKQFGVPNNVNAKYMVYNKEIFEENGLKEPETFAEFVDLLDTLNENGVTPIAYGNQAPWAATHYIGDLFAKYVPSDVRTADYQLLSDPENLYTHPGYVTALEQYQKLGEYFNRGVNALPHAAARGSFFAGRTAMMYVELVEFYMVPGSALEEAGWGFFALPPVEGAEGDQNLLTGAPEGFLISADTDVADEALDFLNFITSPEQAKEYVKTTGMTSAVIGSVTDETASEEVVAGLERLEEADGMALWLDTDMDTQSANIILAAGQALLSGNAEPEKVMADVREAALQVQETR</sequence>
<protein>
    <submittedName>
        <fullName evidence="6">Carbohydrate ABC transporter substrate-binding protein</fullName>
    </submittedName>
</protein>
<comment type="caution">
    <text evidence="6">The sequence shown here is derived from an EMBL/GenBank/DDBJ whole genome shotgun (WGS) entry which is preliminary data.</text>
</comment>
<dbReference type="Proteomes" id="UP000281094">
    <property type="component" value="Unassembled WGS sequence"/>
</dbReference>
<feature type="signal peptide" evidence="5">
    <location>
        <begin position="1"/>
        <end position="39"/>
    </location>
</feature>
<comment type="subcellular location">
    <subcellularLocation>
        <location evidence="1">Periplasm</location>
    </subcellularLocation>
</comment>
<dbReference type="EMBL" id="RCWN01000001">
    <property type="protein sequence ID" value="RLQ86996.1"/>
    <property type="molecule type" value="Genomic_DNA"/>
</dbReference>
<evidence type="ECO:0000256" key="3">
    <source>
        <dbReference type="ARBA" id="ARBA00022448"/>
    </source>
</evidence>
<dbReference type="Pfam" id="PF01547">
    <property type="entry name" value="SBP_bac_1"/>
    <property type="match status" value="1"/>
</dbReference>
<evidence type="ECO:0000256" key="1">
    <source>
        <dbReference type="ARBA" id="ARBA00004418"/>
    </source>
</evidence>
<evidence type="ECO:0000256" key="5">
    <source>
        <dbReference type="SAM" id="SignalP"/>
    </source>
</evidence>
<keyword evidence="3" id="KW-0813">Transport</keyword>
<gene>
    <name evidence="6" type="ORF">D8780_01020</name>
</gene>
<accession>A0A3L7J8Q2</accession>
<comment type="similarity">
    <text evidence="2">Belongs to the bacterial solute-binding protein 1 family.</text>
</comment>
<feature type="chain" id="PRO_5018145081" evidence="5">
    <location>
        <begin position="40"/>
        <end position="439"/>
    </location>
</feature>
<organism evidence="6 7">
    <name type="scientific">Notoacmeibacter ruber</name>
    <dbReference type="NCBI Taxonomy" id="2670375"/>
    <lineage>
        <taxon>Bacteria</taxon>
        <taxon>Pseudomonadati</taxon>
        <taxon>Pseudomonadota</taxon>
        <taxon>Alphaproteobacteria</taxon>
        <taxon>Hyphomicrobiales</taxon>
        <taxon>Notoacmeibacteraceae</taxon>
        <taxon>Notoacmeibacter</taxon>
    </lineage>
</organism>
<dbReference type="PANTHER" id="PTHR43649:SF29">
    <property type="entry name" value="OSMOPROTECTIVE COMPOUNDS-BINDING PROTEIN GGTB"/>
    <property type="match status" value="1"/>
</dbReference>
<dbReference type="InterPro" id="IPR006059">
    <property type="entry name" value="SBP"/>
</dbReference>
<dbReference type="Gene3D" id="3.40.190.10">
    <property type="entry name" value="Periplasmic binding protein-like II"/>
    <property type="match status" value="2"/>
</dbReference>
<keyword evidence="7" id="KW-1185">Reference proteome</keyword>
<evidence type="ECO:0000256" key="2">
    <source>
        <dbReference type="ARBA" id="ARBA00008520"/>
    </source>
</evidence>
<evidence type="ECO:0000313" key="7">
    <source>
        <dbReference type="Proteomes" id="UP000281094"/>
    </source>
</evidence>
<reference evidence="6 7" key="1">
    <citation type="submission" date="2018-10" db="EMBL/GenBank/DDBJ databases">
        <title>Notoacmeibacter sp. M2BS9Y-3-1, whole genome shotgun sequence.</title>
        <authorList>
            <person name="Tuo L."/>
        </authorList>
    </citation>
    <scope>NUCLEOTIDE SEQUENCE [LARGE SCALE GENOMIC DNA]</scope>
    <source>
        <strain evidence="6 7">M2BS9Y-3-1</strain>
    </source>
</reference>
<dbReference type="InterPro" id="IPR050490">
    <property type="entry name" value="Bact_solute-bd_prot1"/>
</dbReference>
<evidence type="ECO:0000313" key="6">
    <source>
        <dbReference type="EMBL" id="RLQ86996.1"/>
    </source>
</evidence>
<dbReference type="PANTHER" id="PTHR43649">
    <property type="entry name" value="ARABINOSE-BINDING PROTEIN-RELATED"/>
    <property type="match status" value="1"/>
</dbReference>
<dbReference type="SUPFAM" id="SSF53850">
    <property type="entry name" value="Periplasmic binding protein-like II"/>
    <property type="match status" value="1"/>
</dbReference>
<proteinExistence type="inferred from homology"/>